<evidence type="ECO:0000313" key="2">
    <source>
        <dbReference type="Proteomes" id="UP000838821"/>
    </source>
</evidence>
<dbReference type="EMBL" id="CAKMMW010000025">
    <property type="protein sequence ID" value="CAH1225429.1"/>
    <property type="molecule type" value="Genomic_DNA"/>
</dbReference>
<sequence>MLLHVSDLVDSMESRTDLYYNIEVKKEALAGEHENVKVNLKMNQQT</sequence>
<protein>
    <submittedName>
        <fullName evidence="1">Uncharacterized protein</fullName>
    </submittedName>
</protein>
<reference evidence="1" key="1">
    <citation type="submission" date="2022-01" db="EMBL/GenBank/DDBJ databases">
        <authorList>
            <person name="Criscuolo A."/>
        </authorList>
    </citation>
    <scope>NUCLEOTIDE SEQUENCE</scope>
    <source>
        <strain evidence="1">CIP111891</strain>
    </source>
</reference>
<accession>A0ABN8H808</accession>
<evidence type="ECO:0000313" key="1">
    <source>
        <dbReference type="EMBL" id="CAH1225429.1"/>
    </source>
</evidence>
<keyword evidence="2" id="KW-1185">Reference proteome</keyword>
<organism evidence="1 2">
    <name type="scientific">Paenibacillus allorhizoplanae</name>
    <dbReference type="NCBI Taxonomy" id="2905648"/>
    <lineage>
        <taxon>Bacteria</taxon>
        <taxon>Bacillati</taxon>
        <taxon>Bacillota</taxon>
        <taxon>Bacilli</taxon>
        <taxon>Bacillales</taxon>
        <taxon>Paenibacillaceae</taxon>
        <taxon>Paenibacillus</taxon>
    </lineage>
</organism>
<dbReference type="Proteomes" id="UP000838821">
    <property type="component" value="Unassembled WGS sequence"/>
</dbReference>
<comment type="caution">
    <text evidence="1">The sequence shown here is derived from an EMBL/GenBank/DDBJ whole genome shotgun (WGS) entry which is preliminary data.</text>
</comment>
<proteinExistence type="predicted"/>
<name>A0ABN8H808_9BACL</name>
<gene>
    <name evidence="1" type="ORF">PAECIP111891_05807</name>
</gene>